<organism evidence="2 3">
    <name type="scientific">Paramormyrops kingsleyae</name>
    <dbReference type="NCBI Taxonomy" id="1676925"/>
    <lineage>
        <taxon>Eukaryota</taxon>
        <taxon>Metazoa</taxon>
        <taxon>Chordata</taxon>
        <taxon>Craniata</taxon>
        <taxon>Vertebrata</taxon>
        <taxon>Euteleostomi</taxon>
        <taxon>Actinopterygii</taxon>
        <taxon>Neopterygii</taxon>
        <taxon>Teleostei</taxon>
        <taxon>Osteoglossocephala</taxon>
        <taxon>Osteoglossomorpha</taxon>
        <taxon>Osteoglossiformes</taxon>
        <taxon>Mormyridae</taxon>
        <taxon>Paramormyrops</taxon>
    </lineage>
</organism>
<dbReference type="InterPro" id="IPR007110">
    <property type="entry name" value="Ig-like_dom"/>
</dbReference>
<feature type="domain" description="Ig-like" evidence="1">
    <location>
        <begin position="89"/>
        <end position="179"/>
    </location>
</feature>
<reference evidence="2" key="1">
    <citation type="submission" date="2025-08" db="UniProtKB">
        <authorList>
            <consortium name="Ensembl"/>
        </authorList>
    </citation>
    <scope>IDENTIFICATION</scope>
</reference>
<protein>
    <recommendedName>
        <fullName evidence="1">Ig-like domain-containing protein</fullName>
    </recommendedName>
</protein>
<dbReference type="Ensembl" id="ENSPKIT00000040420.1">
    <property type="protein sequence ID" value="ENSPKIP00000015941.1"/>
    <property type="gene ID" value="ENSPKIG00000002470.1"/>
</dbReference>
<evidence type="ECO:0000313" key="2">
    <source>
        <dbReference type="Ensembl" id="ENSPKIP00000015941.1"/>
    </source>
</evidence>
<keyword evidence="3" id="KW-1185">Reference proteome</keyword>
<dbReference type="GeneTree" id="ENSGT00800000125277"/>
<sequence length="207" mass="22339">MLFVDFSSAFNTIIPQQLVSKLGPLGISTPMCNWLLDFLTARPQSVRVGNNISSSISLSIGSPPGCVLSPLLPLTPVTLSLCSVGAARPTVSVSWVEGPSGDSALLCSVQDFYPESIEQVWLRDGLPLNVTPDRRSSVNPDGSYTLNSLSLTAAHAEDVLCSCWVNHSSLDLPSNTHFSVKNKKQVLIGLLSYHQDTYIKKRPLSLV</sequence>
<dbReference type="Pfam" id="PF07654">
    <property type="entry name" value="C1-set"/>
    <property type="match status" value="1"/>
</dbReference>
<accession>A0A3B3RE35</accession>
<name>A0A3B3RE35_9TELE</name>
<proteinExistence type="predicted"/>
<evidence type="ECO:0000259" key="1">
    <source>
        <dbReference type="PROSITE" id="PS50835"/>
    </source>
</evidence>
<dbReference type="InterPro" id="IPR013783">
    <property type="entry name" value="Ig-like_fold"/>
</dbReference>
<dbReference type="Proteomes" id="UP000261540">
    <property type="component" value="Unplaced"/>
</dbReference>
<dbReference type="InterPro" id="IPR003597">
    <property type="entry name" value="Ig_C1-set"/>
</dbReference>
<dbReference type="InterPro" id="IPR036179">
    <property type="entry name" value="Ig-like_dom_sf"/>
</dbReference>
<dbReference type="Gene3D" id="2.60.40.10">
    <property type="entry name" value="Immunoglobulins"/>
    <property type="match status" value="1"/>
</dbReference>
<evidence type="ECO:0000313" key="3">
    <source>
        <dbReference type="Proteomes" id="UP000261540"/>
    </source>
</evidence>
<reference evidence="2" key="2">
    <citation type="submission" date="2025-09" db="UniProtKB">
        <authorList>
            <consortium name="Ensembl"/>
        </authorList>
    </citation>
    <scope>IDENTIFICATION</scope>
</reference>
<dbReference type="SUPFAM" id="SSF48726">
    <property type="entry name" value="Immunoglobulin"/>
    <property type="match status" value="1"/>
</dbReference>
<dbReference type="PROSITE" id="PS50835">
    <property type="entry name" value="IG_LIKE"/>
    <property type="match status" value="1"/>
</dbReference>
<dbReference type="STRING" id="1676925.ENSPKIP00000015941"/>
<dbReference type="AlphaFoldDB" id="A0A3B3RE35"/>
<dbReference type="SMART" id="SM00407">
    <property type="entry name" value="IGc1"/>
    <property type="match status" value="1"/>
</dbReference>